<protein>
    <submittedName>
        <fullName evidence="1">Uncharacterized protein</fullName>
    </submittedName>
</protein>
<reference evidence="1 2" key="1">
    <citation type="submission" date="2020-08" db="EMBL/GenBank/DDBJ databases">
        <title>Genome public.</title>
        <authorList>
            <person name="Liu C."/>
            <person name="Sun Q."/>
        </authorList>
    </citation>
    <scope>NUCLEOTIDE SEQUENCE [LARGE SCALE GENOMIC DNA]</scope>
    <source>
        <strain evidence="1 2">NSJ-79</strain>
    </source>
</reference>
<sequence length="233" mass="26704">MIYIKKQLGFYFSEVQLGDTYNVGTTLEDYDNGAFLLLSDDQVAFHWEFPDATPLEVWNMEIPSTPDLEPVPEPDALVIARQQKLAEIEAQDKFSEKFFVSVIRYQRDENGNILMNDAGDQLTEEVANYTLWMDRSLRTTMLNTTLPAFQGRGDTTRKFWTIDEPSQEVEVPIGWAIDRIPRLEIYATDTYDLMQINKNATLAATTVEEIQAIDAKADYPHFLTFELNLDLGV</sequence>
<gene>
    <name evidence="1" type="ORF">H8S65_20330</name>
</gene>
<dbReference type="Proteomes" id="UP000651475">
    <property type="component" value="Unassembled WGS sequence"/>
</dbReference>
<proteinExistence type="predicted"/>
<dbReference type="EMBL" id="JACOOJ010000071">
    <property type="protein sequence ID" value="MBC5635087.1"/>
    <property type="molecule type" value="Genomic_DNA"/>
</dbReference>
<dbReference type="RefSeq" id="WP_186931642.1">
    <property type="nucleotide sequence ID" value="NZ_JACOOJ010000071.1"/>
</dbReference>
<accession>A0ABR7DUJ3</accession>
<evidence type="ECO:0000313" key="2">
    <source>
        <dbReference type="Proteomes" id="UP000651475"/>
    </source>
</evidence>
<organism evidence="1 2">
    <name type="scientific">Parabacteroides hominis</name>
    <dbReference type="NCBI Taxonomy" id="2763057"/>
    <lineage>
        <taxon>Bacteria</taxon>
        <taxon>Pseudomonadati</taxon>
        <taxon>Bacteroidota</taxon>
        <taxon>Bacteroidia</taxon>
        <taxon>Bacteroidales</taxon>
        <taxon>Tannerellaceae</taxon>
        <taxon>Parabacteroides</taxon>
    </lineage>
</organism>
<keyword evidence="2" id="KW-1185">Reference proteome</keyword>
<evidence type="ECO:0000313" key="1">
    <source>
        <dbReference type="EMBL" id="MBC5635087.1"/>
    </source>
</evidence>
<comment type="caution">
    <text evidence="1">The sequence shown here is derived from an EMBL/GenBank/DDBJ whole genome shotgun (WGS) entry which is preliminary data.</text>
</comment>
<name>A0ABR7DUJ3_9BACT</name>